<dbReference type="AlphaFoldDB" id="A0A1H3PDL2"/>
<dbReference type="RefSeq" id="WP_175543633.1">
    <property type="nucleotide sequence ID" value="NZ_FNPH01000004.1"/>
</dbReference>
<organism evidence="1 2">
    <name type="scientific">Micromonospora pattaloongensis</name>
    <dbReference type="NCBI Taxonomy" id="405436"/>
    <lineage>
        <taxon>Bacteria</taxon>
        <taxon>Bacillati</taxon>
        <taxon>Actinomycetota</taxon>
        <taxon>Actinomycetes</taxon>
        <taxon>Micromonosporales</taxon>
        <taxon>Micromonosporaceae</taxon>
        <taxon>Micromonospora</taxon>
    </lineage>
</organism>
<reference evidence="2" key="1">
    <citation type="submission" date="2016-10" db="EMBL/GenBank/DDBJ databases">
        <authorList>
            <person name="Varghese N."/>
            <person name="Submissions S."/>
        </authorList>
    </citation>
    <scope>NUCLEOTIDE SEQUENCE [LARGE SCALE GENOMIC DNA]</scope>
    <source>
        <strain evidence="2">DSM 45245</strain>
    </source>
</reference>
<dbReference type="EMBL" id="FNPH01000004">
    <property type="protein sequence ID" value="SDY98489.1"/>
    <property type="molecule type" value="Genomic_DNA"/>
</dbReference>
<dbReference type="STRING" id="405436.SAMN05444365_104436"/>
<dbReference type="Proteomes" id="UP000242415">
    <property type="component" value="Unassembled WGS sequence"/>
</dbReference>
<evidence type="ECO:0000313" key="2">
    <source>
        <dbReference type="Proteomes" id="UP000242415"/>
    </source>
</evidence>
<gene>
    <name evidence="1" type="ORF">SAMN05444365_104436</name>
</gene>
<protein>
    <submittedName>
        <fullName evidence="1">Uncharacterized protein</fullName>
    </submittedName>
</protein>
<proteinExistence type="predicted"/>
<name>A0A1H3PDL2_9ACTN</name>
<evidence type="ECO:0000313" key="1">
    <source>
        <dbReference type="EMBL" id="SDY98489.1"/>
    </source>
</evidence>
<keyword evidence="2" id="KW-1185">Reference proteome</keyword>
<accession>A0A1H3PDL2</accession>
<sequence length="47" mass="5009">MNRFRCGDAAVRCAEVQPESIAHPLRLWVPAADAHPAGDDPSVRPAG</sequence>